<feature type="region of interest" description="Disordered" evidence="1">
    <location>
        <begin position="61"/>
        <end position="134"/>
    </location>
</feature>
<feature type="compositionally biased region" description="Basic residues" evidence="1">
    <location>
        <begin position="102"/>
        <end position="134"/>
    </location>
</feature>
<gene>
    <name evidence="2" type="ORF">ROZALSC1DRAFT_26171</name>
</gene>
<proteinExistence type="predicted"/>
<reference evidence="3" key="1">
    <citation type="journal article" date="2018" name="Nat. Microbiol.">
        <title>Leveraging single-cell genomics to expand the fungal tree of life.</title>
        <authorList>
            <person name="Ahrendt S.R."/>
            <person name="Quandt C.A."/>
            <person name="Ciobanu D."/>
            <person name="Clum A."/>
            <person name="Salamov A."/>
            <person name="Andreopoulos B."/>
            <person name="Cheng J.F."/>
            <person name="Woyke T."/>
            <person name="Pelin A."/>
            <person name="Henrissat B."/>
            <person name="Reynolds N.K."/>
            <person name="Benny G.L."/>
            <person name="Smith M.E."/>
            <person name="James T.Y."/>
            <person name="Grigoriev I.V."/>
        </authorList>
    </citation>
    <scope>NUCLEOTIDE SEQUENCE [LARGE SCALE GENOMIC DNA]</scope>
    <source>
        <strain evidence="3">CSF55</strain>
    </source>
</reference>
<protein>
    <submittedName>
        <fullName evidence="2">Uncharacterized protein</fullName>
    </submittedName>
</protein>
<dbReference type="AlphaFoldDB" id="A0A4P9Y9A4"/>
<evidence type="ECO:0000256" key="1">
    <source>
        <dbReference type="SAM" id="MobiDB-lite"/>
    </source>
</evidence>
<name>A0A4P9Y9A4_ROZAC</name>
<dbReference type="Proteomes" id="UP000281549">
    <property type="component" value="Unassembled WGS sequence"/>
</dbReference>
<organism evidence="2 3">
    <name type="scientific">Rozella allomycis (strain CSF55)</name>
    <dbReference type="NCBI Taxonomy" id="988480"/>
    <lineage>
        <taxon>Eukaryota</taxon>
        <taxon>Fungi</taxon>
        <taxon>Fungi incertae sedis</taxon>
        <taxon>Cryptomycota</taxon>
        <taxon>Cryptomycota incertae sedis</taxon>
        <taxon>Rozella</taxon>
    </lineage>
</organism>
<evidence type="ECO:0000313" key="3">
    <source>
        <dbReference type="Proteomes" id="UP000281549"/>
    </source>
</evidence>
<accession>A0A4P9Y9A4</accession>
<dbReference type="EMBL" id="ML008069">
    <property type="protein sequence ID" value="RKP15688.1"/>
    <property type="molecule type" value="Genomic_DNA"/>
</dbReference>
<feature type="non-terminal residue" evidence="2">
    <location>
        <position position="1"/>
    </location>
</feature>
<evidence type="ECO:0000313" key="2">
    <source>
        <dbReference type="EMBL" id="RKP15688.1"/>
    </source>
</evidence>
<sequence>IGASKENFFPWWDAVFNKAAKNLENGNDGGASKSVILHSELSETHLTKMTDEQIFEFCGKRRARKGARPITETSGKLKRLEELYDNDKNISDKRDSKESKKEKRKKRDSPKDKKTKLGKKKKEKRDKTKKKDKS</sequence>
<feature type="compositionally biased region" description="Basic and acidic residues" evidence="1">
    <location>
        <begin position="78"/>
        <end position="101"/>
    </location>
</feature>